<reference evidence="1" key="1">
    <citation type="submission" date="2021-10" db="EMBL/GenBank/DDBJ databases">
        <title>Tropical sea cucumber genome reveals ecological adaptation and Cuvierian tubules defense mechanism.</title>
        <authorList>
            <person name="Chen T."/>
        </authorList>
    </citation>
    <scope>NUCLEOTIDE SEQUENCE</scope>
    <source>
        <strain evidence="1">Nanhai2018</strain>
        <tissue evidence="1">Muscle</tissue>
    </source>
</reference>
<sequence>MVSVDAYNRSVKLGGLVSHGSHTECNPKMKIRNVDGCKGGTHREEIRYDYRIKTLPWESITVVAVEEVDDEL</sequence>
<name>A0A9Q0YIU9_HOLLE</name>
<evidence type="ECO:0000313" key="1">
    <source>
        <dbReference type="EMBL" id="KAJ8023323.1"/>
    </source>
</evidence>
<protein>
    <submittedName>
        <fullName evidence="1">Uncharacterized protein</fullName>
    </submittedName>
</protein>
<keyword evidence="2" id="KW-1185">Reference proteome</keyword>
<dbReference type="EMBL" id="JAIZAY010000019">
    <property type="protein sequence ID" value="KAJ8023323.1"/>
    <property type="molecule type" value="Genomic_DNA"/>
</dbReference>
<accession>A0A9Q0YIU9</accession>
<organism evidence="1 2">
    <name type="scientific">Holothuria leucospilota</name>
    <name type="common">Black long sea cucumber</name>
    <name type="synonym">Mertensiothuria leucospilota</name>
    <dbReference type="NCBI Taxonomy" id="206669"/>
    <lineage>
        <taxon>Eukaryota</taxon>
        <taxon>Metazoa</taxon>
        <taxon>Echinodermata</taxon>
        <taxon>Eleutherozoa</taxon>
        <taxon>Echinozoa</taxon>
        <taxon>Holothuroidea</taxon>
        <taxon>Aspidochirotacea</taxon>
        <taxon>Aspidochirotida</taxon>
        <taxon>Holothuriidae</taxon>
        <taxon>Holothuria</taxon>
    </lineage>
</organism>
<evidence type="ECO:0000313" key="2">
    <source>
        <dbReference type="Proteomes" id="UP001152320"/>
    </source>
</evidence>
<dbReference type="AlphaFoldDB" id="A0A9Q0YIU9"/>
<dbReference type="Proteomes" id="UP001152320">
    <property type="component" value="Chromosome 19"/>
</dbReference>
<gene>
    <name evidence="1" type="ORF">HOLleu_35709</name>
</gene>
<proteinExistence type="predicted"/>
<comment type="caution">
    <text evidence="1">The sequence shown here is derived from an EMBL/GenBank/DDBJ whole genome shotgun (WGS) entry which is preliminary data.</text>
</comment>